<dbReference type="RefSeq" id="WP_013778598.1">
    <property type="nucleotide sequence ID" value="NC_015519.1"/>
</dbReference>
<dbReference type="eggNOG" id="COG0739">
    <property type="taxonomic scope" value="Bacteria"/>
</dbReference>
<dbReference type="PANTHER" id="PTHR21666:SF270">
    <property type="entry name" value="MUREIN HYDROLASE ACTIVATOR ENVC"/>
    <property type="match status" value="1"/>
</dbReference>
<dbReference type="OrthoDB" id="9814460at2"/>
<dbReference type="EMBL" id="HF563609">
    <property type="protein sequence ID" value="CDI40769.1"/>
    <property type="molecule type" value="Genomic_DNA"/>
</dbReference>
<dbReference type="SUPFAM" id="SSF51261">
    <property type="entry name" value="Duplicated hybrid motif"/>
    <property type="match status" value="1"/>
</dbReference>
<evidence type="ECO:0000256" key="1">
    <source>
        <dbReference type="SAM" id="Phobius"/>
    </source>
</evidence>
<dbReference type="CDD" id="cd12797">
    <property type="entry name" value="M23_peptidase"/>
    <property type="match status" value="1"/>
</dbReference>
<dbReference type="Gene3D" id="2.70.70.10">
    <property type="entry name" value="Glucose Permease (Domain IIA)"/>
    <property type="match status" value="1"/>
</dbReference>
<proteinExistence type="predicted"/>
<dbReference type="InterPro" id="IPR050570">
    <property type="entry name" value="Cell_wall_metabolism_enzyme"/>
</dbReference>
<feature type="domain" description="M23ase beta-sheet core" evidence="2">
    <location>
        <begin position="112"/>
        <end position="207"/>
    </location>
</feature>
<organism evidence="3 4">
    <name type="scientific">Tepidanaerobacter acetatoxydans (strain DSM 21804 / JCM 16047 / Re1)</name>
    <dbReference type="NCBI Taxonomy" id="1209989"/>
    <lineage>
        <taxon>Bacteria</taxon>
        <taxon>Bacillati</taxon>
        <taxon>Bacillota</taxon>
        <taxon>Clostridia</taxon>
        <taxon>Thermosediminibacterales</taxon>
        <taxon>Tepidanaerobacteraceae</taxon>
        <taxon>Tepidanaerobacter</taxon>
    </lineage>
</organism>
<dbReference type="Proteomes" id="UP000010802">
    <property type="component" value="Chromosome"/>
</dbReference>
<keyword evidence="1" id="KW-1133">Transmembrane helix</keyword>
<sequence length="228" mass="26056">MYYYEQPSEKKWLGPENLKKIAICILIVILVLCMKKINIPVTKTALAKIGYFISDYSYEFKDLAEVANNISQVSKSIPVIGQKKQELLPMPVDGEVSSEYGMRLHPILKEQRMHNGIDIVQKEGIPVKSVLDGVVFSVGQDKEMGNMVRIRHDNNLVTVYAHLKDVYVKEQEEVKQGFIIGTVGKTGLAETPHLHFEIWHNDKAEDPKKWLNMLDEDAQEELNEFKSL</sequence>
<keyword evidence="1" id="KW-0812">Transmembrane</keyword>
<gene>
    <name evidence="3" type="ordered locus">TEPIRE1_1644</name>
</gene>
<dbReference type="STRING" id="1209989.TepRe1_1529"/>
<protein>
    <submittedName>
        <fullName evidence="3">Peptidase M23</fullName>
    </submittedName>
</protein>
<dbReference type="KEGG" id="tep:TepRe1_1529"/>
<dbReference type="PANTHER" id="PTHR21666">
    <property type="entry name" value="PEPTIDASE-RELATED"/>
    <property type="match status" value="1"/>
</dbReference>
<dbReference type="InterPro" id="IPR011055">
    <property type="entry name" value="Dup_hybrid_motif"/>
</dbReference>
<dbReference type="GO" id="GO:0004222">
    <property type="term" value="F:metalloendopeptidase activity"/>
    <property type="evidence" value="ECO:0007669"/>
    <property type="project" value="TreeGrafter"/>
</dbReference>
<keyword evidence="4" id="KW-1185">Reference proteome</keyword>
<evidence type="ECO:0000259" key="2">
    <source>
        <dbReference type="Pfam" id="PF01551"/>
    </source>
</evidence>
<evidence type="ECO:0000313" key="3">
    <source>
        <dbReference type="EMBL" id="CDI40769.1"/>
    </source>
</evidence>
<dbReference type="Pfam" id="PF01551">
    <property type="entry name" value="Peptidase_M23"/>
    <property type="match status" value="1"/>
</dbReference>
<keyword evidence="1" id="KW-0472">Membrane</keyword>
<name>F4LW07_TEPAE</name>
<evidence type="ECO:0000313" key="4">
    <source>
        <dbReference type="Proteomes" id="UP000010802"/>
    </source>
</evidence>
<dbReference type="HOGENOM" id="CLU_029425_10_0_9"/>
<accession>F4LW07</accession>
<dbReference type="KEGG" id="tae:TepiRe1_1644"/>
<dbReference type="InterPro" id="IPR016047">
    <property type="entry name" value="M23ase_b-sheet_dom"/>
</dbReference>
<feature type="transmembrane region" description="Helical" evidence="1">
    <location>
        <begin position="20"/>
        <end position="38"/>
    </location>
</feature>
<dbReference type="AlphaFoldDB" id="F4LW07"/>
<reference evidence="4" key="1">
    <citation type="journal article" date="2013" name="Genome Announc.">
        <title>First genome sequence of a syntrophic acetate-oxidizing bacterium, Tepidanaerobacter acetatoxydans strain Re1.</title>
        <authorList>
            <person name="Manzoor S."/>
            <person name="Bongcam-Rudloff E."/>
            <person name="Schnurer A."/>
            <person name="Muller B."/>
        </authorList>
    </citation>
    <scope>NUCLEOTIDE SEQUENCE [LARGE SCALE GENOMIC DNA]</scope>
    <source>
        <strain evidence="4">Re1</strain>
    </source>
</reference>